<dbReference type="PROSITE" id="PS50928">
    <property type="entry name" value="ABC_TM1"/>
    <property type="match status" value="1"/>
</dbReference>
<evidence type="ECO:0000256" key="7">
    <source>
        <dbReference type="ARBA" id="ARBA00023136"/>
    </source>
</evidence>
<feature type="transmembrane region" description="Helical" evidence="8">
    <location>
        <begin position="128"/>
        <end position="147"/>
    </location>
</feature>
<dbReference type="InterPro" id="IPR035906">
    <property type="entry name" value="MetI-like_sf"/>
</dbReference>
<reference evidence="10 11" key="1">
    <citation type="submission" date="2018-07" db="EMBL/GenBank/DDBJ databases">
        <title>Genome sequences of six Lactobacillus spp. isolated from bumble bee guts.</title>
        <authorList>
            <person name="Motta E.V.S."/>
            <person name="Moran N.A."/>
        </authorList>
    </citation>
    <scope>NUCLEOTIDE SEQUENCE [LARGE SCALE GENOMIC DNA]</scope>
    <source>
        <strain evidence="10 11">LV-8.1</strain>
    </source>
</reference>
<sequence length="267" mass="30289">MLNPKNWILRIIAWITLAFLFLPLILVVVTAFGKDPVITFPIHNFTWKWFGNIWAQPEFVIGFKMSFLTAFWASLLALLIGIPAVYALTRFELHHTSWFQALFLSPTLIPEIVIGFALYQTLVIKLSWPLWPSLLVGHFLLCVPYVIRLVTSEMLLLDPHIEEAAWILGQNRVVTFFSIVLPNIKTGLIAAFMLSFINSFNNIPITLFLNGPALNMLPTAILNYLQNNYDPTVSAISVVLMLFTAILMFIIEKFLGVTTIRGDIKHG</sequence>
<feature type="transmembrane region" description="Helical" evidence="8">
    <location>
        <begin position="7"/>
        <end position="32"/>
    </location>
</feature>
<keyword evidence="7 8" id="KW-0472">Membrane</keyword>
<keyword evidence="4" id="KW-0997">Cell inner membrane</keyword>
<dbReference type="GO" id="GO:0055085">
    <property type="term" value="P:transmembrane transport"/>
    <property type="evidence" value="ECO:0007669"/>
    <property type="project" value="InterPro"/>
</dbReference>
<feature type="transmembrane region" description="Helical" evidence="8">
    <location>
        <begin position="67"/>
        <end position="89"/>
    </location>
</feature>
<evidence type="ECO:0000256" key="1">
    <source>
        <dbReference type="ARBA" id="ARBA00004429"/>
    </source>
</evidence>
<feature type="transmembrane region" description="Helical" evidence="8">
    <location>
        <begin position="232"/>
        <end position="251"/>
    </location>
</feature>
<dbReference type="SUPFAM" id="SSF161098">
    <property type="entry name" value="MetI-like"/>
    <property type="match status" value="1"/>
</dbReference>
<keyword evidence="3" id="KW-1003">Cell membrane</keyword>
<evidence type="ECO:0000256" key="8">
    <source>
        <dbReference type="SAM" id="Phobius"/>
    </source>
</evidence>
<feature type="transmembrane region" description="Helical" evidence="8">
    <location>
        <begin position="173"/>
        <end position="197"/>
    </location>
</feature>
<evidence type="ECO:0000313" key="10">
    <source>
        <dbReference type="EMBL" id="RHW48239.1"/>
    </source>
</evidence>
<dbReference type="AlphaFoldDB" id="A0A417ZC65"/>
<comment type="caution">
    <text evidence="10">The sequence shown here is derived from an EMBL/GenBank/DDBJ whole genome shotgun (WGS) entry which is preliminary data.</text>
</comment>
<organism evidence="10 11">
    <name type="scientific">Bombilactobacillus bombi</name>
    <dbReference type="NCBI Taxonomy" id="1303590"/>
    <lineage>
        <taxon>Bacteria</taxon>
        <taxon>Bacillati</taxon>
        <taxon>Bacillota</taxon>
        <taxon>Bacilli</taxon>
        <taxon>Lactobacillales</taxon>
        <taxon>Lactobacillaceae</taxon>
        <taxon>Bombilactobacillus</taxon>
    </lineage>
</organism>
<dbReference type="PANTHER" id="PTHR43357:SF4">
    <property type="entry name" value="INNER MEMBRANE ABC TRANSPORTER PERMEASE PROTEIN YDCV"/>
    <property type="match status" value="1"/>
</dbReference>
<dbReference type="InterPro" id="IPR000515">
    <property type="entry name" value="MetI-like"/>
</dbReference>
<protein>
    <submittedName>
        <fullName evidence="10">ABC transporter permease</fullName>
    </submittedName>
</protein>
<dbReference type="CDD" id="cd06261">
    <property type="entry name" value="TM_PBP2"/>
    <property type="match status" value="1"/>
</dbReference>
<comment type="subcellular location">
    <subcellularLocation>
        <location evidence="1">Cell inner membrane</location>
        <topology evidence="1">Multi-pass membrane protein</topology>
    </subcellularLocation>
</comment>
<evidence type="ECO:0000256" key="4">
    <source>
        <dbReference type="ARBA" id="ARBA00022519"/>
    </source>
</evidence>
<keyword evidence="5 8" id="KW-0812">Transmembrane</keyword>
<dbReference type="Proteomes" id="UP000284822">
    <property type="component" value="Unassembled WGS sequence"/>
</dbReference>
<dbReference type="EMBL" id="QOCS01000006">
    <property type="protein sequence ID" value="RHW48239.1"/>
    <property type="molecule type" value="Genomic_DNA"/>
</dbReference>
<dbReference type="RefSeq" id="WP_118910228.1">
    <property type="nucleotide sequence ID" value="NZ_QOCS01000006.1"/>
</dbReference>
<evidence type="ECO:0000256" key="3">
    <source>
        <dbReference type="ARBA" id="ARBA00022475"/>
    </source>
</evidence>
<feature type="domain" description="ABC transmembrane type-1" evidence="9">
    <location>
        <begin position="63"/>
        <end position="251"/>
    </location>
</feature>
<feature type="transmembrane region" description="Helical" evidence="8">
    <location>
        <begin position="101"/>
        <end position="122"/>
    </location>
</feature>
<gene>
    <name evidence="10" type="ORF">DS832_02700</name>
</gene>
<evidence type="ECO:0000313" key="11">
    <source>
        <dbReference type="Proteomes" id="UP000284822"/>
    </source>
</evidence>
<evidence type="ECO:0000259" key="9">
    <source>
        <dbReference type="PROSITE" id="PS50928"/>
    </source>
</evidence>
<dbReference type="GO" id="GO:0005886">
    <property type="term" value="C:plasma membrane"/>
    <property type="evidence" value="ECO:0007669"/>
    <property type="project" value="UniProtKB-SubCell"/>
</dbReference>
<dbReference type="Gene3D" id="1.10.3720.10">
    <property type="entry name" value="MetI-like"/>
    <property type="match status" value="1"/>
</dbReference>
<evidence type="ECO:0000256" key="5">
    <source>
        <dbReference type="ARBA" id="ARBA00022692"/>
    </source>
</evidence>
<accession>A0A417ZC65</accession>
<keyword evidence="6 8" id="KW-1133">Transmembrane helix</keyword>
<keyword evidence="2" id="KW-0813">Transport</keyword>
<dbReference type="PANTHER" id="PTHR43357">
    <property type="entry name" value="INNER MEMBRANE ABC TRANSPORTER PERMEASE PROTEIN YDCV"/>
    <property type="match status" value="1"/>
</dbReference>
<evidence type="ECO:0000256" key="2">
    <source>
        <dbReference type="ARBA" id="ARBA00022448"/>
    </source>
</evidence>
<name>A0A417ZC65_9LACO</name>
<evidence type="ECO:0000256" key="6">
    <source>
        <dbReference type="ARBA" id="ARBA00022989"/>
    </source>
</evidence>
<feature type="transmembrane region" description="Helical" evidence="8">
    <location>
        <begin position="203"/>
        <end position="225"/>
    </location>
</feature>
<proteinExistence type="predicted"/>